<evidence type="ECO:0000256" key="1">
    <source>
        <dbReference type="SAM" id="MobiDB-lite"/>
    </source>
</evidence>
<feature type="compositionally biased region" description="Polar residues" evidence="1">
    <location>
        <begin position="1"/>
        <end position="12"/>
    </location>
</feature>
<feature type="region of interest" description="Disordered" evidence="1">
    <location>
        <begin position="1"/>
        <end position="53"/>
    </location>
</feature>
<feature type="compositionally biased region" description="Polar residues" evidence="1">
    <location>
        <begin position="21"/>
        <end position="39"/>
    </location>
</feature>
<dbReference type="Proteomes" id="UP000447873">
    <property type="component" value="Unassembled WGS sequence"/>
</dbReference>
<proteinExistence type="predicted"/>
<organism evidence="2 3">
    <name type="scientific">Venturia inaequalis</name>
    <name type="common">Apple scab fungus</name>
    <dbReference type="NCBI Taxonomy" id="5025"/>
    <lineage>
        <taxon>Eukaryota</taxon>
        <taxon>Fungi</taxon>
        <taxon>Dikarya</taxon>
        <taxon>Ascomycota</taxon>
        <taxon>Pezizomycotina</taxon>
        <taxon>Dothideomycetes</taxon>
        <taxon>Pleosporomycetidae</taxon>
        <taxon>Venturiales</taxon>
        <taxon>Venturiaceae</taxon>
        <taxon>Venturia</taxon>
    </lineage>
</organism>
<evidence type="ECO:0000313" key="3">
    <source>
        <dbReference type="Proteomes" id="UP000447873"/>
    </source>
</evidence>
<dbReference type="AlphaFoldDB" id="A0A8H3U418"/>
<protein>
    <submittedName>
        <fullName evidence="2">Uncharacterized protein</fullName>
    </submittedName>
</protein>
<dbReference type="EMBL" id="WNWS01000975">
    <property type="protein sequence ID" value="KAE9962818.1"/>
    <property type="molecule type" value="Genomic_DNA"/>
</dbReference>
<reference evidence="2 3" key="1">
    <citation type="submission" date="2018-12" db="EMBL/GenBank/DDBJ databases">
        <title>Venturia inaequalis Genome Resource.</title>
        <authorList>
            <person name="Lichtner F.J."/>
        </authorList>
    </citation>
    <scope>NUCLEOTIDE SEQUENCE [LARGE SCALE GENOMIC DNA]</scope>
    <source>
        <strain evidence="2 3">120213</strain>
    </source>
</reference>
<feature type="compositionally biased region" description="Pro residues" evidence="1">
    <location>
        <begin position="42"/>
        <end position="53"/>
    </location>
</feature>
<name>A0A8H3U418_VENIN</name>
<sequence length="100" mass="10508">MDSITNKVTSAVGNKEEQAGQPGNSIERSADNATNSSTHFPVPNPPSSIPPFPNRYWYLTDRVCVEVDDVAGQAGVPQQADGAINKAVDGKINSEIPGGN</sequence>
<gene>
    <name evidence="2" type="ORF">EG328_012013</name>
</gene>
<accession>A0A8H3U418</accession>
<comment type="caution">
    <text evidence="2">The sequence shown here is derived from an EMBL/GenBank/DDBJ whole genome shotgun (WGS) entry which is preliminary data.</text>
</comment>
<evidence type="ECO:0000313" key="2">
    <source>
        <dbReference type="EMBL" id="KAE9962818.1"/>
    </source>
</evidence>